<name>K9VZV1_9CYAN</name>
<dbReference type="EMBL" id="CP003620">
    <property type="protein sequence ID" value="AFZ13511.1"/>
    <property type="molecule type" value="Genomic_DNA"/>
</dbReference>
<organism evidence="1 2">
    <name type="scientific">Crinalium epipsammum PCC 9333</name>
    <dbReference type="NCBI Taxonomy" id="1173022"/>
    <lineage>
        <taxon>Bacteria</taxon>
        <taxon>Bacillati</taxon>
        <taxon>Cyanobacteriota</taxon>
        <taxon>Cyanophyceae</taxon>
        <taxon>Gomontiellales</taxon>
        <taxon>Gomontiellaceae</taxon>
        <taxon>Crinalium</taxon>
    </lineage>
</organism>
<evidence type="ECO:0008006" key="3">
    <source>
        <dbReference type="Google" id="ProtNLM"/>
    </source>
</evidence>
<dbReference type="Gene3D" id="1.20.1220.20">
    <property type="entry name" value="Uncharcterised protein PF01724"/>
    <property type="match status" value="1"/>
</dbReference>
<evidence type="ECO:0000313" key="2">
    <source>
        <dbReference type="Proteomes" id="UP000010472"/>
    </source>
</evidence>
<dbReference type="InterPro" id="IPR002636">
    <property type="entry name" value="DUF29"/>
</dbReference>
<dbReference type="HOGENOM" id="CLU_116670_0_2_3"/>
<protein>
    <recommendedName>
        <fullName evidence="3">DUF29 domain-containing protein</fullName>
    </recommendedName>
</protein>
<dbReference type="RefSeq" id="WP_015203625.1">
    <property type="nucleotide sequence ID" value="NC_019753.1"/>
</dbReference>
<dbReference type="PANTHER" id="PTHR34235">
    <property type="entry name" value="SLR1203 PROTEIN-RELATED"/>
    <property type="match status" value="1"/>
</dbReference>
<dbReference type="KEGG" id="cep:Cri9333_2654"/>
<evidence type="ECO:0000313" key="1">
    <source>
        <dbReference type="EMBL" id="AFZ13511.1"/>
    </source>
</evidence>
<proteinExistence type="predicted"/>
<accession>K9VZV1</accession>
<dbReference type="eggNOG" id="COG2442">
    <property type="taxonomic scope" value="Bacteria"/>
</dbReference>
<dbReference type="Proteomes" id="UP000010472">
    <property type="component" value="Chromosome"/>
</dbReference>
<dbReference type="STRING" id="1173022.Cri9333_2654"/>
<dbReference type="AlphaFoldDB" id="K9VZV1"/>
<dbReference type="PATRIC" id="fig|1173022.3.peg.2873"/>
<keyword evidence="2" id="KW-1185">Reference proteome</keyword>
<dbReference type="Pfam" id="PF01724">
    <property type="entry name" value="DUF29"/>
    <property type="match status" value="1"/>
</dbReference>
<sequence length="166" mass="19497">MMQTPQTEEKTGSLMLSLYETDFYAWTQEQAKLLHDQQWSQLDLPNLIEEIESLGRQERAELRNRLSVLIGHLLKWEYQLNHRSRSWLNTIRIQRIDTLELLADNPSLKPYLQEVLHQAYIKAIALAAKETNLAIKTFSQDCPYTLEEILSDRFYPGEPATDEMME</sequence>
<reference evidence="1 2" key="1">
    <citation type="submission" date="2012-06" db="EMBL/GenBank/DDBJ databases">
        <title>Finished chromosome of genome of Crinalium epipsammum PCC 9333.</title>
        <authorList>
            <consortium name="US DOE Joint Genome Institute"/>
            <person name="Gugger M."/>
            <person name="Coursin T."/>
            <person name="Rippka R."/>
            <person name="Tandeau De Marsac N."/>
            <person name="Huntemann M."/>
            <person name="Wei C.-L."/>
            <person name="Han J."/>
            <person name="Detter J.C."/>
            <person name="Han C."/>
            <person name="Tapia R."/>
            <person name="Davenport K."/>
            <person name="Daligault H."/>
            <person name="Erkkila T."/>
            <person name="Gu W."/>
            <person name="Munk A.C.C."/>
            <person name="Teshima H."/>
            <person name="Xu Y."/>
            <person name="Chain P."/>
            <person name="Chen A."/>
            <person name="Krypides N."/>
            <person name="Mavromatis K."/>
            <person name="Markowitz V."/>
            <person name="Szeto E."/>
            <person name="Ivanova N."/>
            <person name="Mikhailova N."/>
            <person name="Ovchinnikova G."/>
            <person name="Pagani I."/>
            <person name="Pati A."/>
            <person name="Goodwin L."/>
            <person name="Peters L."/>
            <person name="Pitluck S."/>
            <person name="Woyke T."/>
            <person name="Kerfeld C."/>
        </authorList>
    </citation>
    <scope>NUCLEOTIDE SEQUENCE [LARGE SCALE GENOMIC DNA]</scope>
    <source>
        <strain evidence="1 2">PCC 9333</strain>
    </source>
</reference>
<gene>
    <name evidence="1" type="ORF">Cri9333_2654</name>
</gene>